<keyword evidence="1" id="KW-0472">Membrane</keyword>
<organism evidence="2 3">
    <name type="scientific">Aquarana catesbeiana</name>
    <name type="common">American bullfrog</name>
    <name type="synonym">Rana catesbeiana</name>
    <dbReference type="NCBI Taxonomy" id="8400"/>
    <lineage>
        <taxon>Eukaryota</taxon>
        <taxon>Metazoa</taxon>
        <taxon>Chordata</taxon>
        <taxon>Craniata</taxon>
        <taxon>Vertebrata</taxon>
        <taxon>Euteleostomi</taxon>
        <taxon>Amphibia</taxon>
        <taxon>Batrachia</taxon>
        <taxon>Anura</taxon>
        <taxon>Neobatrachia</taxon>
        <taxon>Ranoidea</taxon>
        <taxon>Ranidae</taxon>
        <taxon>Aquarana</taxon>
    </lineage>
</organism>
<dbReference type="Proteomes" id="UP000228934">
    <property type="component" value="Unassembled WGS sequence"/>
</dbReference>
<protein>
    <submittedName>
        <fullName evidence="2">Uncharacterized protein</fullName>
    </submittedName>
</protein>
<reference evidence="3" key="1">
    <citation type="journal article" date="2017" name="Nat. Commun.">
        <title>The North American bullfrog draft genome provides insight into hormonal regulation of long noncoding RNA.</title>
        <authorList>
            <person name="Hammond S.A."/>
            <person name="Warren R.L."/>
            <person name="Vandervalk B.P."/>
            <person name="Kucuk E."/>
            <person name="Khan H."/>
            <person name="Gibb E.A."/>
            <person name="Pandoh P."/>
            <person name="Kirk H."/>
            <person name="Zhao Y."/>
            <person name="Jones M."/>
            <person name="Mungall A.J."/>
            <person name="Coope R."/>
            <person name="Pleasance S."/>
            <person name="Moore R.A."/>
            <person name="Holt R.A."/>
            <person name="Round J.M."/>
            <person name="Ohora S."/>
            <person name="Walle B.V."/>
            <person name="Veldhoen N."/>
            <person name="Helbing C.C."/>
            <person name="Birol I."/>
        </authorList>
    </citation>
    <scope>NUCLEOTIDE SEQUENCE [LARGE SCALE GENOMIC DNA]</scope>
</reference>
<keyword evidence="1" id="KW-0812">Transmembrane</keyword>
<evidence type="ECO:0000313" key="2">
    <source>
        <dbReference type="EMBL" id="PIO31338.1"/>
    </source>
</evidence>
<gene>
    <name evidence="2" type="ORF">AB205_0041980</name>
</gene>
<accession>A0A2G9RTW6</accession>
<dbReference type="AlphaFoldDB" id="A0A2G9RTW6"/>
<keyword evidence="3" id="KW-1185">Reference proteome</keyword>
<evidence type="ECO:0000256" key="1">
    <source>
        <dbReference type="SAM" id="Phobius"/>
    </source>
</evidence>
<proteinExistence type="predicted"/>
<feature type="transmembrane region" description="Helical" evidence="1">
    <location>
        <begin position="67"/>
        <end position="86"/>
    </location>
</feature>
<dbReference type="EMBL" id="KV931385">
    <property type="protein sequence ID" value="PIO31338.1"/>
    <property type="molecule type" value="Genomic_DNA"/>
</dbReference>
<keyword evidence="1" id="KW-1133">Transmembrane helix</keyword>
<name>A0A2G9RTW6_AQUCT</name>
<feature type="transmembrane region" description="Helical" evidence="1">
    <location>
        <begin position="39"/>
        <end position="60"/>
    </location>
</feature>
<dbReference type="OrthoDB" id="73348at2759"/>
<sequence length="91" mass="10930">MFWASLKDSFRSEHTLPNFKSEMNDIKFPDSDPSAANNYSWMGFHPFLEAVSIFFFFPFCTDFVNNCFWIFFLFLFLFLSFSPDYFTLNHN</sequence>
<evidence type="ECO:0000313" key="3">
    <source>
        <dbReference type="Proteomes" id="UP000228934"/>
    </source>
</evidence>